<keyword evidence="2" id="KW-0472">Membrane</keyword>
<dbReference type="SUPFAM" id="SSF89372">
    <property type="entry name" value="Fucose-specific lectin"/>
    <property type="match status" value="1"/>
</dbReference>
<dbReference type="EnsemblFungi" id="EJT69834">
    <property type="protein sequence ID" value="EJT69834"/>
    <property type="gene ID" value="GGTG_12717"/>
</dbReference>
<gene>
    <name evidence="4" type="primary">20353175</name>
    <name evidence="3" type="ORF">GGTG_12717</name>
</gene>
<proteinExistence type="predicted"/>
<evidence type="ECO:0000313" key="4">
    <source>
        <dbReference type="EnsemblFungi" id="EJT69834"/>
    </source>
</evidence>
<reference evidence="3" key="2">
    <citation type="submission" date="2010-07" db="EMBL/GenBank/DDBJ databases">
        <authorList>
            <consortium name="The Broad Institute Genome Sequencing Platform"/>
            <consortium name="Broad Institute Genome Sequencing Center for Infectious Disease"/>
            <person name="Ma L.-J."/>
            <person name="Dead R."/>
            <person name="Young S."/>
            <person name="Zeng Q."/>
            <person name="Koehrsen M."/>
            <person name="Alvarado L."/>
            <person name="Berlin A."/>
            <person name="Chapman S.B."/>
            <person name="Chen Z."/>
            <person name="Freedman E."/>
            <person name="Gellesch M."/>
            <person name="Goldberg J."/>
            <person name="Griggs A."/>
            <person name="Gujja S."/>
            <person name="Heilman E.R."/>
            <person name="Heiman D."/>
            <person name="Hepburn T."/>
            <person name="Howarth C."/>
            <person name="Jen D."/>
            <person name="Larson L."/>
            <person name="Mehta T."/>
            <person name="Neiman D."/>
            <person name="Pearson M."/>
            <person name="Roberts A."/>
            <person name="Saif S."/>
            <person name="Shea T."/>
            <person name="Shenoy N."/>
            <person name="Sisk P."/>
            <person name="Stolte C."/>
            <person name="Sykes S."/>
            <person name="Walk T."/>
            <person name="White J."/>
            <person name="Yandava C."/>
            <person name="Haas B."/>
            <person name="Nusbaum C."/>
            <person name="Birren B."/>
        </authorList>
    </citation>
    <scope>NUCLEOTIDE SEQUENCE</scope>
    <source>
        <strain evidence="3">R3-111a-1</strain>
    </source>
</reference>
<accession>J3PGT7</accession>
<name>J3PGT7_GAET3</name>
<dbReference type="STRING" id="644352.J3PGT7"/>
<keyword evidence="2" id="KW-1133">Transmembrane helix</keyword>
<dbReference type="eggNOG" id="ENOG502RQXC">
    <property type="taxonomic scope" value="Eukaryota"/>
</dbReference>
<evidence type="ECO:0000313" key="5">
    <source>
        <dbReference type="Proteomes" id="UP000006039"/>
    </source>
</evidence>
<reference evidence="3" key="3">
    <citation type="submission" date="2010-09" db="EMBL/GenBank/DDBJ databases">
        <title>Annotation of Gaeumannomyces graminis var. tritici R3-111a-1.</title>
        <authorList>
            <consortium name="The Broad Institute Genome Sequencing Platform"/>
            <person name="Ma L.-J."/>
            <person name="Dead R."/>
            <person name="Young S.K."/>
            <person name="Zeng Q."/>
            <person name="Gargeya S."/>
            <person name="Fitzgerald M."/>
            <person name="Haas B."/>
            <person name="Abouelleil A."/>
            <person name="Alvarado L."/>
            <person name="Arachchi H.M."/>
            <person name="Berlin A."/>
            <person name="Brown A."/>
            <person name="Chapman S.B."/>
            <person name="Chen Z."/>
            <person name="Dunbar C."/>
            <person name="Freedman E."/>
            <person name="Gearin G."/>
            <person name="Gellesch M."/>
            <person name="Goldberg J."/>
            <person name="Griggs A."/>
            <person name="Gujja S."/>
            <person name="Heiman D."/>
            <person name="Howarth C."/>
            <person name="Larson L."/>
            <person name="Lui A."/>
            <person name="MacDonald P.J.P."/>
            <person name="Mehta T."/>
            <person name="Montmayeur A."/>
            <person name="Murphy C."/>
            <person name="Neiman D."/>
            <person name="Pearson M."/>
            <person name="Priest M."/>
            <person name="Roberts A."/>
            <person name="Saif S."/>
            <person name="Shea T."/>
            <person name="Shenoy N."/>
            <person name="Sisk P."/>
            <person name="Stolte C."/>
            <person name="Sykes S."/>
            <person name="Yandava C."/>
            <person name="Wortman J."/>
            <person name="Nusbaum C."/>
            <person name="Birren B."/>
        </authorList>
    </citation>
    <scope>NUCLEOTIDE SEQUENCE</scope>
    <source>
        <strain evidence="3">R3-111a-1</strain>
    </source>
</reference>
<reference evidence="5" key="1">
    <citation type="submission" date="2010-07" db="EMBL/GenBank/DDBJ databases">
        <title>The genome sequence of Gaeumannomyces graminis var. tritici strain R3-111a-1.</title>
        <authorList>
            <consortium name="The Broad Institute Genome Sequencing Platform"/>
            <person name="Ma L.-J."/>
            <person name="Dead R."/>
            <person name="Young S."/>
            <person name="Zeng Q."/>
            <person name="Koehrsen M."/>
            <person name="Alvarado L."/>
            <person name="Berlin A."/>
            <person name="Chapman S.B."/>
            <person name="Chen Z."/>
            <person name="Freedman E."/>
            <person name="Gellesch M."/>
            <person name="Goldberg J."/>
            <person name="Griggs A."/>
            <person name="Gujja S."/>
            <person name="Heilman E.R."/>
            <person name="Heiman D."/>
            <person name="Hepburn T."/>
            <person name="Howarth C."/>
            <person name="Jen D."/>
            <person name="Larson L."/>
            <person name="Mehta T."/>
            <person name="Neiman D."/>
            <person name="Pearson M."/>
            <person name="Roberts A."/>
            <person name="Saif S."/>
            <person name="Shea T."/>
            <person name="Shenoy N."/>
            <person name="Sisk P."/>
            <person name="Stolte C."/>
            <person name="Sykes S."/>
            <person name="Walk T."/>
            <person name="White J."/>
            <person name="Yandava C."/>
            <person name="Haas B."/>
            <person name="Nusbaum C."/>
            <person name="Birren B."/>
        </authorList>
    </citation>
    <scope>NUCLEOTIDE SEQUENCE [LARGE SCALE GENOMIC DNA]</scope>
    <source>
        <strain evidence="5">R3-111a-1</strain>
    </source>
</reference>
<evidence type="ECO:0000256" key="1">
    <source>
        <dbReference type="SAM" id="MobiDB-lite"/>
    </source>
</evidence>
<feature type="transmembrane region" description="Helical" evidence="2">
    <location>
        <begin position="97"/>
        <end position="120"/>
    </location>
</feature>
<feature type="region of interest" description="Disordered" evidence="1">
    <location>
        <begin position="133"/>
        <end position="167"/>
    </location>
</feature>
<dbReference type="RefSeq" id="XP_009228882.1">
    <property type="nucleotide sequence ID" value="XM_009230618.1"/>
</dbReference>
<dbReference type="HOGENOM" id="CLU_027100_1_0_1"/>
<dbReference type="GeneID" id="20353175"/>
<keyword evidence="5" id="KW-1185">Reference proteome</keyword>
<dbReference type="Gene3D" id="2.120.10.70">
    <property type="entry name" value="Fucose-specific lectin"/>
    <property type="match status" value="1"/>
</dbReference>
<feature type="region of interest" description="Disordered" evidence="1">
    <location>
        <begin position="1"/>
        <end position="93"/>
    </location>
</feature>
<evidence type="ECO:0000256" key="2">
    <source>
        <dbReference type="SAM" id="Phobius"/>
    </source>
</evidence>
<dbReference type="VEuPathDB" id="FungiDB:GGTG_12717"/>
<dbReference type="EMBL" id="GL385403">
    <property type="protein sequence ID" value="EJT69834.1"/>
    <property type="molecule type" value="Genomic_DNA"/>
</dbReference>
<reference evidence="4" key="5">
    <citation type="submission" date="2018-04" db="UniProtKB">
        <authorList>
            <consortium name="EnsemblFungi"/>
        </authorList>
    </citation>
    <scope>IDENTIFICATION</scope>
    <source>
        <strain evidence="4">R3-111a-1</strain>
    </source>
</reference>
<reference evidence="4" key="4">
    <citation type="journal article" date="2015" name="G3 (Bethesda)">
        <title>Genome sequences of three phytopathogenic species of the Magnaporthaceae family of fungi.</title>
        <authorList>
            <person name="Okagaki L.H."/>
            <person name="Nunes C.C."/>
            <person name="Sailsbery J."/>
            <person name="Clay B."/>
            <person name="Brown D."/>
            <person name="John T."/>
            <person name="Oh Y."/>
            <person name="Young N."/>
            <person name="Fitzgerald M."/>
            <person name="Haas B.J."/>
            <person name="Zeng Q."/>
            <person name="Young S."/>
            <person name="Adiconis X."/>
            <person name="Fan L."/>
            <person name="Levin J.Z."/>
            <person name="Mitchell T.K."/>
            <person name="Okubara P.A."/>
            <person name="Farman M.L."/>
            <person name="Kohn L.M."/>
            <person name="Birren B."/>
            <person name="Ma L.-J."/>
            <person name="Dean R.A."/>
        </authorList>
    </citation>
    <scope>NUCLEOTIDE SEQUENCE</scope>
    <source>
        <strain evidence="4">R3-111a-1</strain>
    </source>
</reference>
<evidence type="ECO:0000313" key="3">
    <source>
        <dbReference type="EMBL" id="EJT69834.1"/>
    </source>
</evidence>
<dbReference type="Proteomes" id="UP000006039">
    <property type="component" value="Unassembled WGS sequence"/>
</dbReference>
<feature type="compositionally biased region" description="Gly residues" evidence="1">
    <location>
        <begin position="133"/>
        <end position="149"/>
    </location>
</feature>
<feature type="compositionally biased region" description="Polar residues" evidence="1">
    <location>
        <begin position="57"/>
        <end position="66"/>
    </location>
</feature>
<sequence>MASQWIQSPELAYSNGQGDGEKQVASPQDTTKEVVTGGGYVPNYNGAAGYSGHNDHWQQSFPQHTTAPAPAPASEPEITDHHGEHPTEHPSPKRRNWLIFGIAVLVAIVAGVAGGVAGWVKVNEAKQAQNCGPGAGSAGGGGGGGGGGDSSPPPPFCPTSANDTTGAKNTIRENSALAVAGYQYGKDNDFTIRLFYQAPNDTIIFSTYIAMYGRWTAPRATSSSVKAMGGTPMAATMIYFSYRDTVAPPTPQLQLYFLSPEANLAGYNWRDVVPGGGDDSINPRGILASPKSSLSALWPYVQYTSNRGDVSEVKESATARAFPNFTSSDVGTGASFLVLPGMVDRGGDENEARFFFRGRDGKIRLHTRAADNGVVSASSGSLDLAIPEGAALAGFTYARGGGGLNTLLLFQDAEKARASGSSANGGIVIVSQTDGSSGTKFSAPTSDPVFASAAVPTSITCLTKGPGVRYDQGYVSMALSTRTELNRCYFQSKEGGIREVHYDGTKWSDRGHLPMP</sequence>
<dbReference type="AlphaFoldDB" id="J3PGT7"/>
<dbReference type="OrthoDB" id="3800077at2759"/>
<feature type="compositionally biased region" description="Basic and acidic residues" evidence="1">
    <location>
        <begin position="78"/>
        <end position="91"/>
    </location>
</feature>
<protein>
    <recommendedName>
        <fullName evidence="6">Fucose-specific lectin</fullName>
    </recommendedName>
</protein>
<evidence type="ECO:0008006" key="6">
    <source>
        <dbReference type="Google" id="ProtNLM"/>
    </source>
</evidence>
<keyword evidence="2" id="KW-0812">Transmembrane</keyword>
<organism evidence="3">
    <name type="scientific">Gaeumannomyces tritici (strain R3-111a-1)</name>
    <name type="common">Wheat and barley take-all root rot fungus</name>
    <name type="synonym">Gaeumannomyces graminis var. tritici</name>
    <dbReference type="NCBI Taxonomy" id="644352"/>
    <lineage>
        <taxon>Eukaryota</taxon>
        <taxon>Fungi</taxon>
        <taxon>Dikarya</taxon>
        <taxon>Ascomycota</taxon>
        <taxon>Pezizomycotina</taxon>
        <taxon>Sordariomycetes</taxon>
        <taxon>Sordariomycetidae</taxon>
        <taxon>Magnaporthales</taxon>
        <taxon>Magnaporthaceae</taxon>
        <taxon>Gaeumannomyces</taxon>
    </lineage>
</organism>